<dbReference type="Proteomes" id="UP000198287">
    <property type="component" value="Unassembled WGS sequence"/>
</dbReference>
<dbReference type="EMBL" id="LNIX01000029">
    <property type="protein sequence ID" value="OXA41546.1"/>
    <property type="molecule type" value="Genomic_DNA"/>
</dbReference>
<reference evidence="1 2" key="1">
    <citation type="submission" date="2015-12" db="EMBL/GenBank/DDBJ databases">
        <title>The genome of Folsomia candida.</title>
        <authorList>
            <person name="Faddeeva A."/>
            <person name="Derks M.F."/>
            <person name="Anvar Y."/>
            <person name="Smit S."/>
            <person name="Van Straalen N."/>
            <person name="Roelofs D."/>
        </authorList>
    </citation>
    <scope>NUCLEOTIDE SEQUENCE [LARGE SCALE GENOMIC DNA]</scope>
    <source>
        <strain evidence="1 2">VU population</strain>
        <tissue evidence="1">Whole body</tissue>
    </source>
</reference>
<proteinExistence type="predicted"/>
<sequence length="171" mass="19192">MDVVVSTGEVKLEAKAGRGPRKTKKPLADEIQGHNAEYNFFRLWFFYLSKTARFNAVFTKAFKRYKILAQANETGVFTPSQLAECFAGITNYASVTQFAMGLLTKVVINVDQGVPPESIAKLQGLAYKVVKCKEEVFSRSKTADNRFQIKNWASIAEYLGMLLQYLACRGK</sequence>
<keyword evidence="2" id="KW-1185">Reference proteome</keyword>
<comment type="caution">
    <text evidence="1">The sequence shown here is derived from an EMBL/GenBank/DDBJ whole genome shotgun (WGS) entry which is preliminary data.</text>
</comment>
<organism evidence="1 2">
    <name type="scientific">Folsomia candida</name>
    <name type="common">Springtail</name>
    <dbReference type="NCBI Taxonomy" id="158441"/>
    <lineage>
        <taxon>Eukaryota</taxon>
        <taxon>Metazoa</taxon>
        <taxon>Ecdysozoa</taxon>
        <taxon>Arthropoda</taxon>
        <taxon>Hexapoda</taxon>
        <taxon>Collembola</taxon>
        <taxon>Entomobryomorpha</taxon>
        <taxon>Isotomoidea</taxon>
        <taxon>Isotomidae</taxon>
        <taxon>Proisotominae</taxon>
        <taxon>Folsomia</taxon>
    </lineage>
</organism>
<gene>
    <name evidence="1" type="ORF">Fcan01_23619</name>
</gene>
<evidence type="ECO:0000313" key="2">
    <source>
        <dbReference type="Proteomes" id="UP000198287"/>
    </source>
</evidence>
<dbReference type="AlphaFoldDB" id="A0A226DBC5"/>
<name>A0A226DBC5_FOLCA</name>
<accession>A0A226DBC5</accession>
<protein>
    <submittedName>
        <fullName evidence="1">Uncharacterized protein</fullName>
    </submittedName>
</protein>
<evidence type="ECO:0000313" key="1">
    <source>
        <dbReference type="EMBL" id="OXA41546.1"/>
    </source>
</evidence>